<evidence type="ECO:0000256" key="1">
    <source>
        <dbReference type="ARBA" id="ARBA00004651"/>
    </source>
</evidence>
<organism evidence="9 10">
    <name type="scientific">Paramuricea clavata</name>
    <name type="common">Red gorgonian</name>
    <name type="synonym">Violescent sea-whip</name>
    <dbReference type="NCBI Taxonomy" id="317549"/>
    <lineage>
        <taxon>Eukaryota</taxon>
        <taxon>Metazoa</taxon>
        <taxon>Cnidaria</taxon>
        <taxon>Anthozoa</taxon>
        <taxon>Octocorallia</taxon>
        <taxon>Malacalcyonacea</taxon>
        <taxon>Plexauridae</taxon>
        <taxon>Paramuricea</taxon>
    </lineage>
</organism>
<comment type="subcellular location">
    <subcellularLocation>
        <location evidence="1">Cell membrane</location>
        <topology evidence="1">Multi-pass membrane protein</topology>
    </subcellularLocation>
</comment>
<evidence type="ECO:0000313" key="9">
    <source>
        <dbReference type="EMBL" id="CAB4007901.1"/>
    </source>
</evidence>
<feature type="transmembrane region" description="Helical" evidence="8">
    <location>
        <begin position="48"/>
        <end position="76"/>
    </location>
</feature>
<reference evidence="9" key="1">
    <citation type="submission" date="2020-04" db="EMBL/GenBank/DDBJ databases">
        <authorList>
            <person name="Alioto T."/>
            <person name="Alioto T."/>
            <person name="Gomez Garrido J."/>
        </authorList>
    </citation>
    <scope>NUCLEOTIDE SEQUENCE</scope>
    <source>
        <strain evidence="9">A484AB</strain>
    </source>
</reference>
<evidence type="ECO:0000256" key="6">
    <source>
        <dbReference type="ARBA" id="ARBA00023136"/>
    </source>
</evidence>
<evidence type="ECO:0000256" key="7">
    <source>
        <dbReference type="SAM" id="MobiDB-lite"/>
    </source>
</evidence>
<feature type="compositionally biased region" description="Basic and acidic residues" evidence="7">
    <location>
        <begin position="550"/>
        <end position="570"/>
    </location>
</feature>
<keyword evidence="2" id="KW-0813">Transport</keyword>
<dbReference type="AlphaFoldDB" id="A0A7D9EGL8"/>
<dbReference type="OrthoDB" id="1045822at2759"/>
<feature type="transmembrane region" description="Helical" evidence="8">
    <location>
        <begin position="193"/>
        <end position="210"/>
    </location>
</feature>
<keyword evidence="6 8" id="KW-0472">Membrane</keyword>
<feature type="transmembrane region" description="Helical" evidence="8">
    <location>
        <begin position="123"/>
        <end position="141"/>
    </location>
</feature>
<dbReference type="InterPro" id="IPR000060">
    <property type="entry name" value="BCCT_transptr"/>
</dbReference>
<keyword evidence="10" id="KW-1185">Reference proteome</keyword>
<evidence type="ECO:0000256" key="5">
    <source>
        <dbReference type="ARBA" id="ARBA00022989"/>
    </source>
</evidence>
<feature type="transmembrane region" description="Helical" evidence="8">
    <location>
        <begin position="222"/>
        <end position="241"/>
    </location>
</feature>
<evidence type="ECO:0000256" key="2">
    <source>
        <dbReference type="ARBA" id="ARBA00022448"/>
    </source>
</evidence>
<keyword evidence="3" id="KW-1003">Cell membrane</keyword>
<feature type="transmembrane region" description="Helical" evidence="8">
    <location>
        <begin position="96"/>
        <end position="116"/>
    </location>
</feature>
<dbReference type="PANTHER" id="PTHR30047">
    <property type="entry name" value="HIGH-AFFINITY CHOLINE TRANSPORT PROTEIN-RELATED"/>
    <property type="match status" value="1"/>
</dbReference>
<keyword evidence="5 8" id="KW-1133">Transmembrane helix</keyword>
<dbReference type="EMBL" id="CACRXK020005951">
    <property type="protein sequence ID" value="CAB4007901.1"/>
    <property type="molecule type" value="Genomic_DNA"/>
</dbReference>
<accession>A0A7D9EGL8</accession>
<sequence>MNITFFHWGIHGWIVYTLVGLLMAFIAYRKDLPMTIRSCFYPILGDRIFGIVGDIIDIFSVVSTMFGVATSLGIGVKTLNSGLNRMHSGVEETTNNQIIIIWAITCFATISVVSGLKLGIRRISEVCFGLGIFLMLFVFFHDNTWFFLNLYVQSIGYYFQYIVQYAFHTDAFAQLGNAPDGKQAVNWMDEWTVFYWGWWITWSPFVGMFIAKISRGRTVRSFINATLTAPILYLFLWFTIFGGAGLKMERDAAKAGINCSSTLGGENATEPFNRLFRLSCRTDSQMYFDVIQQYGNNLGGFLRVVSLISAVLYFVTSSDSGSLVIDCLSANGNPDPPIIQRIFWAFTEGACATALLKAGGEKAIDALQSVAIATGLLYAVILNLMCLSLWRTMQMEAGDYDHCRNTFSSGLVSIFDKPSWRRLQDILISIVAPWWPAGRAAGMLYMNHPWRYMIVMATLFYGWVFLEILQVVEPGLAYVGWVVLCFFFTYLASIRLAMRGHSDIKGSIIEDAIAVSIFYPLAIDQMYRHMLIEEKSKKDDPGAGSYLMKTVDEPAIVKDGNEKQQKPESV</sequence>
<evidence type="ECO:0000313" key="10">
    <source>
        <dbReference type="Proteomes" id="UP001152795"/>
    </source>
</evidence>
<evidence type="ECO:0000256" key="3">
    <source>
        <dbReference type="ARBA" id="ARBA00022475"/>
    </source>
</evidence>
<protein>
    <submittedName>
        <fullName evidence="9">Glycine betaine transporter -like</fullName>
    </submittedName>
</protein>
<dbReference type="Proteomes" id="UP001152795">
    <property type="component" value="Unassembled WGS sequence"/>
</dbReference>
<name>A0A7D9EGL8_PARCT</name>
<dbReference type="Pfam" id="PF02028">
    <property type="entry name" value="BCCT"/>
    <property type="match status" value="1"/>
</dbReference>
<evidence type="ECO:0000256" key="4">
    <source>
        <dbReference type="ARBA" id="ARBA00022692"/>
    </source>
</evidence>
<proteinExistence type="predicted"/>
<feature type="transmembrane region" description="Helical" evidence="8">
    <location>
        <begin position="452"/>
        <end position="472"/>
    </location>
</feature>
<feature type="transmembrane region" description="Helical" evidence="8">
    <location>
        <begin position="370"/>
        <end position="390"/>
    </location>
</feature>
<dbReference type="GO" id="GO:0005886">
    <property type="term" value="C:plasma membrane"/>
    <property type="evidence" value="ECO:0007669"/>
    <property type="project" value="UniProtKB-SubCell"/>
</dbReference>
<dbReference type="PANTHER" id="PTHR30047:SF7">
    <property type="entry name" value="HIGH-AFFINITY CHOLINE TRANSPORT PROTEIN"/>
    <property type="match status" value="1"/>
</dbReference>
<feature type="transmembrane region" description="Helical" evidence="8">
    <location>
        <begin position="478"/>
        <end position="498"/>
    </location>
</feature>
<evidence type="ECO:0000256" key="8">
    <source>
        <dbReference type="SAM" id="Phobius"/>
    </source>
</evidence>
<feature type="region of interest" description="Disordered" evidence="7">
    <location>
        <begin position="537"/>
        <end position="570"/>
    </location>
</feature>
<gene>
    <name evidence="9" type="ORF">PACLA_8A007251</name>
</gene>
<feature type="transmembrane region" description="Helical" evidence="8">
    <location>
        <begin position="6"/>
        <end position="28"/>
    </location>
</feature>
<dbReference type="GO" id="GO:0022857">
    <property type="term" value="F:transmembrane transporter activity"/>
    <property type="evidence" value="ECO:0007669"/>
    <property type="project" value="InterPro"/>
</dbReference>
<comment type="caution">
    <text evidence="9">The sequence shown here is derived from an EMBL/GenBank/DDBJ whole genome shotgun (WGS) entry which is preliminary data.</text>
</comment>
<keyword evidence="4 8" id="KW-0812">Transmembrane</keyword>